<dbReference type="AlphaFoldDB" id="A0AAN7WB13"/>
<reference evidence="1" key="1">
    <citation type="submission" date="2023-08" db="EMBL/GenBank/DDBJ databases">
        <title>Black Yeasts Isolated from many extreme environments.</title>
        <authorList>
            <person name="Coleine C."/>
            <person name="Stajich J.E."/>
            <person name="Selbmann L."/>
        </authorList>
    </citation>
    <scope>NUCLEOTIDE SEQUENCE</scope>
    <source>
        <strain evidence="1">CCFEE 5810</strain>
    </source>
</reference>
<dbReference type="EMBL" id="JAVRQU010000008">
    <property type="protein sequence ID" value="KAK5699828.1"/>
    <property type="molecule type" value="Genomic_DNA"/>
</dbReference>
<comment type="caution">
    <text evidence="1">The sequence shown here is derived from an EMBL/GenBank/DDBJ whole genome shotgun (WGS) entry which is preliminary data.</text>
</comment>
<gene>
    <name evidence="1" type="ORF">LTR97_005959</name>
</gene>
<protein>
    <submittedName>
        <fullName evidence="1">Uncharacterized protein</fullName>
    </submittedName>
</protein>
<evidence type="ECO:0000313" key="1">
    <source>
        <dbReference type="EMBL" id="KAK5699828.1"/>
    </source>
</evidence>
<evidence type="ECO:0000313" key="2">
    <source>
        <dbReference type="Proteomes" id="UP001310594"/>
    </source>
</evidence>
<organism evidence="1 2">
    <name type="scientific">Elasticomyces elasticus</name>
    <dbReference type="NCBI Taxonomy" id="574655"/>
    <lineage>
        <taxon>Eukaryota</taxon>
        <taxon>Fungi</taxon>
        <taxon>Dikarya</taxon>
        <taxon>Ascomycota</taxon>
        <taxon>Pezizomycotina</taxon>
        <taxon>Dothideomycetes</taxon>
        <taxon>Dothideomycetidae</taxon>
        <taxon>Mycosphaerellales</taxon>
        <taxon>Teratosphaeriaceae</taxon>
        <taxon>Elasticomyces</taxon>
    </lineage>
</organism>
<proteinExistence type="predicted"/>
<name>A0AAN7WB13_9PEZI</name>
<accession>A0AAN7WB13</accession>
<dbReference type="Proteomes" id="UP001310594">
    <property type="component" value="Unassembled WGS sequence"/>
</dbReference>
<sequence>MTLQSVVTRAAPNTTACSSESTSDLERIASEICSVFARYRQRLMNGDILVVFRDAKTVDNLIPDVRATLLCIDTATSHRIDTQILVDDFRIVFGIEVLIASELKSTAAWVELANLHAELEFVAPDGSDTLDLKRRITSFTHDLARVAPGERQAAISGKCVHMVVRYRQLMHEARCQVAKYEYGPCE</sequence>